<keyword evidence="5 7" id="KW-1133">Transmembrane helix</keyword>
<organism evidence="8 9">
    <name type="scientific">Luteimonas deserti</name>
    <dbReference type="NCBI Taxonomy" id="2752306"/>
    <lineage>
        <taxon>Bacteria</taxon>
        <taxon>Pseudomonadati</taxon>
        <taxon>Pseudomonadota</taxon>
        <taxon>Gammaproteobacteria</taxon>
        <taxon>Lysobacterales</taxon>
        <taxon>Lysobacteraceae</taxon>
        <taxon>Luteimonas</taxon>
    </lineage>
</organism>
<dbReference type="Pfam" id="PF13440">
    <property type="entry name" value="Polysacc_synt_3"/>
    <property type="match status" value="1"/>
</dbReference>
<evidence type="ECO:0000256" key="5">
    <source>
        <dbReference type="ARBA" id="ARBA00022989"/>
    </source>
</evidence>
<keyword evidence="6 7" id="KW-0472">Membrane</keyword>
<dbReference type="PANTHER" id="PTHR30250:SF10">
    <property type="entry name" value="LIPOPOLYSACCHARIDE BIOSYNTHESIS PROTEIN WZXC"/>
    <property type="match status" value="1"/>
</dbReference>
<reference evidence="8 9" key="1">
    <citation type="submission" date="2020-07" db="EMBL/GenBank/DDBJ databases">
        <title>isolation of Luteimonas sp. SJ-16.</title>
        <authorList>
            <person name="Huang X.-X."/>
            <person name="Xu L."/>
            <person name="Sun J.-Q."/>
        </authorList>
    </citation>
    <scope>NUCLEOTIDE SEQUENCE [LARGE SCALE GENOMIC DNA]</scope>
    <source>
        <strain evidence="8 9">SJ-16</strain>
    </source>
</reference>
<evidence type="ECO:0000256" key="1">
    <source>
        <dbReference type="ARBA" id="ARBA00004651"/>
    </source>
</evidence>
<dbReference type="EMBL" id="JACCJZ010000016">
    <property type="protein sequence ID" value="NYZ62826.1"/>
    <property type="molecule type" value="Genomic_DNA"/>
</dbReference>
<accession>A0A7Z0TUG5</accession>
<gene>
    <name evidence="8" type="ORF">H0E82_08620</name>
</gene>
<feature type="transmembrane region" description="Helical" evidence="7">
    <location>
        <begin position="443"/>
        <end position="466"/>
    </location>
</feature>
<dbReference type="CDD" id="cd13127">
    <property type="entry name" value="MATE_tuaB_like"/>
    <property type="match status" value="1"/>
</dbReference>
<comment type="caution">
    <text evidence="8">The sequence shown here is derived from an EMBL/GenBank/DDBJ whole genome shotgun (WGS) entry which is preliminary data.</text>
</comment>
<evidence type="ECO:0000313" key="9">
    <source>
        <dbReference type="Proteomes" id="UP000589896"/>
    </source>
</evidence>
<feature type="transmembrane region" description="Helical" evidence="7">
    <location>
        <begin position="419"/>
        <end position="437"/>
    </location>
</feature>
<keyword evidence="4 7" id="KW-0812">Transmembrane</keyword>
<feature type="transmembrane region" description="Helical" evidence="7">
    <location>
        <begin position="322"/>
        <end position="342"/>
    </location>
</feature>
<feature type="transmembrane region" description="Helical" evidence="7">
    <location>
        <begin position="112"/>
        <end position="136"/>
    </location>
</feature>
<feature type="transmembrane region" description="Helical" evidence="7">
    <location>
        <begin position="42"/>
        <end position="68"/>
    </location>
</feature>
<feature type="transmembrane region" description="Helical" evidence="7">
    <location>
        <begin position="354"/>
        <end position="375"/>
    </location>
</feature>
<dbReference type="AlphaFoldDB" id="A0A7Z0TUG5"/>
<dbReference type="InterPro" id="IPR050833">
    <property type="entry name" value="Poly_Biosynth_Transport"/>
</dbReference>
<evidence type="ECO:0000256" key="4">
    <source>
        <dbReference type="ARBA" id="ARBA00022692"/>
    </source>
</evidence>
<proteinExistence type="inferred from homology"/>
<keyword evidence="9" id="KW-1185">Reference proteome</keyword>
<evidence type="ECO:0000256" key="2">
    <source>
        <dbReference type="ARBA" id="ARBA00007430"/>
    </source>
</evidence>
<comment type="subcellular location">
    <subcellularLocation>
        <location evidence="1">Cell membrane</location>
        <topology evidence="1">Multi-pass membrane protein</topology>
    </subcellularLocation>
</comment>
<protein>
    <submittedName>
        <fullName evidence="8">Lipopolysaccharide biosynthesis protein</fullName>
    </submittedName>
</protein>
<feature type="transmembrane region" description="Helical" evidence="7">
    <location>
        <begin position="80"/>
        <end position="100"/>
    </location>
</feature>
<feature type="transmembrane region" description="Helical" evidence="7">
    <location>
        <begin position="287"/>
        <end position="310"/>
    </location>
</feature>
<dbReference type="GO" id="GO:0005886">
    <property type="term" value="C:plasma membrane"/>
    <property type="evidence" value="ECO:0007669"/>
    <property type="project" value="UniProtKB-SubCell"/>
</dbReference>
<feature type="transmembrane region" description="Helical" evidence="7">
    <location>
        <begin position="381"/>
        <end position="399"/>
    </location>
</feature>
<name>A0A7Z0TUG5_9GAMM</name>
<dbReference type="Proteomes" id="UP000589896">
    <property type="component" value="Unassembled WGS sequence"/>
</dbReference>
<dbReference type="RefSeq" id="WP_180545053.1">
    <property type="nucleotide sequence ID" value="NZ_JACCJZ010000016.1"/>
</dbReference>
<evidence type="ECO:0000313" key="8">
    <source>
        <dbReference type="EMBL" id="NYZ62826.1"/>
    </source>
</evidence>
<sequence>MASLTDRAIHATWWSALEISGRYGIQFVVAIALARLLDPADFGLMAMLLVFVTLAALLVEGGLGSALVQKQHPTRDDETTVFLASLGVSVLLVAVLWLVAPAIARFYSRPQLVGLMHLLVLVLPLGAMAAVPNALLSLRLDFRPRAGAELVASLVSGSVALWLAWRGFGVWSLVWQAVIGACMRTAMLWPLSRWRPSGRFDPVAFRRLFRFGGFLLLANTLNTVSVRLQSLLIGRVFDARALGFYAMAQETQQAPAQFMSSLLNRVGLPVFSTIADQPDKLRGGLRLSLRVAIFVFVPAMTGIAVCAHPLVTTLYGERWTPAAPLLSVLAMASMFWPMHVLNLAALGARGRSDLVFRLEVVKCAISVPLVVAASFHSVQAVAWAVLLSNVACLVANTYYSRRLLGYGLLAQLSDQKATFLLTLLSSASALLAMQLPAHPALALAGAIATGILTFATFAILMNVAAWRDLVALLRKLRPDRKSDAGRASV</sequence>
<evidence type="ECO:0000256" key="6">
    <source>
        <dbReference type="ARBA" id="ARBA00023136"/>
    </source>
</evidence>
<dbReference type="PANTHER" id="PTHR30250">
    <property type="entry name" value="PST FAMILY PREDICTED COLANIC ACID TRANSPORTER"/>
    <property type="match status" value="1"/>
</dbReference>
<evidence type="ECO:0000256" key="3">
    <source>
        <dbReference type="ARBA" id="ARBA00022475"/>
    </source>
</evidence>
<comment type="similarity">
    <text evidence="2">Belongs to the polysaccharide synthase family.</text>
</comment>
<keyword evidence="3" id="KW-1003">Cell membrane</keyword>
<evidence type="ECO:0000256" key="7">
    <source>
        <dbReference type="SAM" id="Phobius"/>
    </source>
</evidence>